<reference evidence="2" key="1">
    <citation type="submission" date="2017-01" db="EMBL/GenBank/DDBJ databases">
        <title>Comparative genomics of anhydrobiosis in the tardigrade Hypsibius dujardini.</title>
        <authorList>
            <person name="Yoshida Y."/>
            <person name="Koutsovoulos G."/>
            <person name="Laetsch D."/>
            <person name="Stevens L."/>
            <person name="Kumar S."/>
            <person name="Horikawa D."/>
            <person name="Ishino K."/>
            <person name="Komine S."/>
            <person name="Tomita M."/>
            <person name="Blaxter M."/>
            <person name="Arakawa K."/>
        </authorList>
    </citation>
    <scope>NUCLEOTIDE SEQUENCE [LARGE SCALE GENOMIC DNA]</scope>
    <source>
        <strain evidence="2">Z151</strain>
    </source>
</reference>
<gene>
    <name evidence="1" type="ORF">BV898_03603</name>
</gene>
<evidence type="ECO:0000313" key="1">
    <source>
        <dbReference type="EMBL" id="OQV22431.1"/>
    </source>
</evidence>
<dbReference type="AlphaFoldDB" id="A0A1W0X4Z0"/>
<accession>A0A1W0X4Z0</accession>
<name>A0A1W0X4Z0_HYPEX</name>
<comment type="caution">
    <text evidence="1">The sequence shown here is derived from an EMBL/GenBank/DDBJ whole genome shotgun (WGS) entry which is preliminary data.</text>
</comment>
<sequence>MTRRGVTMTGKKALLCGPDVDESADATVRVVEKSAWAPSSPRRIGSWTESSEVAVEKYLAGLPLHQGGVGLGLGPPRSPWKDIWQGFPFTKEEWVLNWVLRGRREEITI</sequence>
<proteinExistence type="predicted"/>
<dbReference type="Proteomes" id="UP000192578">
    <property type="component" value="Unassembled WGS sequence"/>
</dbReference>
<organism evidence="1 2">
    <name type="scientific">Hypsibius exemplaris</name>
    <name type="common">Freshwater tardigrade</name>
    <dbReference type="NCBI Taxonomy" id="2072580"/>
    <lineage>
        <taxon>Eukaryota</taxon>
        <taxon>Metazoa</taxon>
        <taxon>Ecdysozoa</taxon>
        <taxon>Tardigrada</taxon>
        <taxon>Eutardigrada</taxon>
        <taxon>Parachela</taxon>
        <taxon>Hypsibioidea</taxon>
        <taxon>Hypsibiidae</taxon>
        <taxon>Hypsibius</taxon>
    </lineage>
</organism>
<dbReference type="EMBL" id="MTYJ01000017">
    <property type="protein sequence ID" value="OQV22431.1"/>
    <property type="molecule type" value="Genomic_DNA"/>
</dbReference>
<keyword evidence="2" id="KW-1185">Reference proteome</keyword>
<evidence type="ECO:0000313" key="2">
    <source>
        <dbReference type="Proteomes" id="UP000192578"/>
    </source>
</evidence>
<protein>
    <submittedName>
        <fullName evidence="1">Uncharacterized protein</fullName>
    </submittedName>
</protein>